<keyword evidence="2" id="KW-1185">Reference proteome</keyword>
<dbReference type="AlphaFoldDB" id="A0AAN9S2W7"/>
<name>A0AAN9S2W7_PSOTE</name>
<reference evidence="1 2" key="1">
    <citation type="submission" date="2024-01" db="EMBL/GenBank/DDBJ databases">
        <title>The genomes of 5 underutilized Papilionoideae crops provide insights into root nodulation and disease resistanc.</title>
        <authorList>
            <person name="Jiang F."/>
        </authorList>
    </citation>
    <scope>NUCLEOTIDE SEQUENCE [LARGE SCALE GENOMIC DNA]</scope>
    <source>
        <strain evidence="1">DUOXIRENSHENG_FW03</strain>
        <tissue evidence="1">Leaves</tissue>
    </source>
</reference>
<dbReference type="Proteomes" id="UP001386955">
    <property type="component" value="Unassembled WGS sequence"/>
</dbReference>
<accession>A0AAN9S2W7</accession>
<evidence type="ECO:0000313" key="2">
    <source>
        <dbReference type="Proteomes" id="UP001386955"/>
    </source>
</evidence>
<dbReference type="EMBL" id="JAYMYS010000006">
    <property type="protein sequence ID" value="KAK7388157.1"/>
    <property type="molecule type" value="Genomic_DNA"/>
</dbReference>
<protein>
    <submittedName>
        <fullName evidence="1">Uncharacterized protein</fullName>
    </submittedName>
</protein>
<proteinExistence type="predicted"/>
<evidence type="ECO:0000313" key="1">
    <source>
        <dbReference type="EMBL" id="KAK7388157.1"/>
    </source>
</evidence>
<comment type="caution">
    <text evidence="1">The sequence shown here is derived from an EMBL/GenBank/DDBJ whole genome shotgun (WGS) entry which is preliminary data.</text>
</comment>
<sequence>MGKSFASVLGGQKEPNQNNGYVDVGKRANAKMTLVYTAPAETVARVQKACVGEDTDDNTSLKAKASNEKKRKGSYSVIPWQTLTERKCGVEWGECSLMHIGIWLIDCIMVHLIKLEYYADSILNLVRRWNMVCLRLLLASSVASFSLLEL</sequence>
<gene>
    <name evidence="1" type="ORF">VNO78_22964</name>
</gene>
<organism evidence="1 2">
    <name type="scientific">Psophocarpus tetragonolobus</name>
    <name type="common">Winged bean</name>
    <name type="synonym">Dolichos tetragonolobus</name>
    <dbReference type="NCBI Taxonomy" id="3891"/>
    <lineage>
        <taxon>Eukaryota</taxon>
        <taxon>Viridiplantae</taxon>
        <taxon>Streptophyta</taxon>
        <taxon>Embryophyta</taxon>
        <taxon>Tracheophyta</taxon>
        <taxon>Spermatophyta</taxon>
        <taxon>Magnoliopsida</taxon>
        <taxon>eudicotyledons</taxon>
        <taxon>Gunneridae</taxon>
        <taxon>Pentapetalae</taxon>
        <taxon>rosids</taxon>
        <taxon>fabids</taxon>
        <taxon>Fabales</taxon>
        <taxon>Fabaceae</taxon>
        <taxon>Papilionoideae</taxon>
        <taxon>50 kb inversion clade</taxon>
        <taxon>NPAAA clade</taxon>
        <taxon>indigoferoid/millettioid clade</taxon>
        <taxon>Phaseoleae</taxon>
        <taxon>Psophocarpus</taxon>
    </lineage>
</organism>